<sequence length="247" mass="28013">MTDSENQPQSISIPNLGGLITKDDIYYKGKVPYCSWAKTAQRIRENAPNWFFALESNPEGGFIWKAPDNTGYILGYFQNVMTGIRLPLYHYAITSGFNKTIPFDDISSNDLQKAHRRCLCACACYSFGDAFELWAGLEIEDAKKEEALPEKEDRIKRTPDKPKDEGEPIESIKDKDYGKPISDTARKTVIDKMTALFKKHPDKKDALIDKFKKQYGITTKQLSHADIRTAEQGQFLTIAINEIDSTL</sequence>
<name>A0A382DLI5_9ZZZZ</name>
<protein>
    <submittedName>
        <fullName evidence="2">Uncharacterized protein</fullName>
    </submittedName>
</protein>
<evidence type="ECO:0000313" key="2">
    <source>
        <dbReference type="EMBL" id="SVB38581.1"/>
    </source>
</evidence>
<dbReference type="EMBL" id="UINC01039707">
    <property type="protein sequence ID" value="SVB38581.1"/>
    <property type="molecule type" value="Genomic_DNA"/>
</dbReference>
<dbReference type="AlphaFoldDB" id="A0A382DLI5"/>
<proteinExistence type="predicted"/>
<evidence type="ECO:0000256" key="1">
    <source>
        <dbReference type="SAM" id="MobiDB-lite"/>
    </source>
</evidence>
<reference evidence="2" key="1">
    <citation type="submission" date="2018-05" db="EMBL/GenBank/DDBJ databases">
        <authorList>
            <person name="Lanie J.A."/>
            <person name="Ng W.-L."/>
            <person name="Kazmierczak K.M."/>
            <person name="Andrzejewski T.M."/>
            <person name="Davidsen T.M."/>
            <person name="Wayne K.J."/>
            <person name="Tettelin H."/>
            <person name="Glass J.I."/>
            <person name="Rusch D."/>
            <person name="Podicherti R."/>
            <person name="Tsui H.-C.T."/>
            <person name="Winkler M.E."/>
        </authorList>
    </citation>
    <scope>NUCLEOTIDE SEQUENCE</scope>
</reference>
<gene>
    <name evidence="2" type="ORF">METZ01_LOCUS191435</name>
</gene>
<accession>A0A382DLI5</accession>
<feature type="region of interest" description="Disordered" evidence="1">
    <location>
        <begin position="146"/>
        <end position="177"/>
    </location>
</feature>
<organism evidence="2">
    <name type="scientific">marine metagenome</name>
    <dbReference type="NCBI Taxonomy" id="408172"/>
    <lineage>
        <taxon>unclassified sequences</taxon>
        <taxon>metagenomes</taxon>
        <taxon>ecological metagenomes</taxon>
    </lineage>
</organism>